<dbReference type="CDD" id="cd00118">
    <property type="entry name" value="LysM"/>
    <property type="match status" value="1"/>
</dbReference>
<keyword evidence="3" id="KW-1185">Reference proteome</keyword>
<dbReference type="InterPro" id="IPR052196">
    <property type="entry name" value="Bact_Kbp"/>
</dbReference>
<dbReference type="PROSITE" id="PS51782">
    <property type="entry name" value="LYSM"/>
    <property type="match status" value="1"/>
</dbReference>
<organism evidence="2 3">
    <name type="scientific">Vallitalea longa</name>
    <dbReference type="NCBI Taxonomy" id="2936439"/>
    <lineage>
        <taxon>Bacteria</taxon>
        <taxon>Bacillati</taxon>
        <taxon>Bacillota</taxon>
        <taxon>Clostridia</taxon>
        <taxon>Lachnospirales</taxon>
        <taxon>Vallitaleaceae</taxon>
        <taxon>Vallitalea</taxon>
    </lineage>
</organism>
<dbReference type="InterPro" id="IPR018392">
    <property type="entry name" value="LysM"/>
</dbReference>
<dbReference type="EMBL" id="BRLB01000003">
    <property type="protein sequence ID" value="GKX29195.1"/>
    <property type="molecule type" value="Genomic_DNA"/>
</dbReference>
<evidence type="ECO:0000313" key="3">
    <source>
        <dbReference type="Proteomes" id="UP001144256"/>
    </source>
</evidence>
<accession>A0A9W5YAS5</accession>
<dbReference type="Pfam" id="PF01476">
    <property type="entry name" value="LysM"/>
    <property type="match status" value="1"/>
</dbReference>
<feature type="domain" description="LysM" evidence="1">
    <location>
        <begin position="172"/>
        <end position="219"/>
    </location>
</feature>
<dbReference type="Proteomes" id="UP001144256">
    <property type="component" value="Unassembled WGS sequence"/>
</dbReference>
<dbReference type="AlphaFoldDB" id="A0A9W5YAS5"/>
<dbReference type="Gene3D" id="3.10.350.10">
    <property type="entry name" value="LysM domain"/>
    <property type="match status" value="1"/>
</dbReference>
<dbReference type="RefSeq" id="WP_281814502.1">
    <property type="nucleotide sequence ID" value="NZ_BRLB01000003.1"/>
</dbReference>
<gene>
    <name evidence="2" type="ORF">SH1V18_16750</name>
</gene>
<evidence type="ECO:0000259" key="1">
    <source>
        <dbReference type="PROSITE" id="PS51782"/>
    </source>
</evidence>
<dbReference type="PANTHER" id="PTHR34700">
    <property type="entry name" value="POTASSIUM BINDING PROTEIN KBP"/>
    <property type="match status" value="1"/>
</dbReference>
<comment type="caution">
    <text evidence="2">The sequence shown here is derived from an EMBL/GenBank/DDBJ whole genome shotgun (WGS) entry which is preliminary data.</text>
</comment>
<dbReference type="SUPFAM" id="SSF54106">
    <property type="entry name" value="LysM domain"/>
    <property type="match status" value="1"/>
</dbReference>
<dbReference type="SMART" id="SM00257">
    <property type="entry name" value="LysM"/>
    <property type="match status" value="1"/>
</dbReference>
<reference evidence="2" key="1">
    <citation type="submission" date="2022-06" db="EMBL/GenBank/DDBJ databases">
        <title>Vallitalea longa sp. nov., an anaerobic bacterium isolated from marine sediment.</title>
        <authorList>
            <person name="Hirano S."/>
            <person name="Terahara T."/>
            <person name="Mori K."/>
            <person name="Hamada M."/>
            <person name="Matsumoto R."/>
            <person name="Kobayashi T."/>
        </authorList>
    </citation>
    <scope>NUCLEOTIDE SEQUENCE</scope>
    <source>
        <strain evidence="2">SH18-1</strain>
    </source>
</reference>
<protein>
    <submittedName>
        <fullName evidence="2">Phage protein</fullName>
    </submittedName>
</protein>
<proteinExistence type="predicted"/>
<evidence type="ECO:0000313" key="2">
    <source>
        <dbReference type="EMBL" id="GKX29195.1"/>
    </source>
</evidence>
<name>A0A9W5YAS5_9FIRM</name>
<dbReference type="PANTHER" id="PTHR34700:SF4">
    <property type="entry name" value="PHAGE-LIKE ELEMENT PBSX PROTEIN XKDP"/>
    <property type="match status" value="1"/>
</dbReference>
<dbReference type="InterPro" id="IPR036779">
    <property type="entry name" value="LysM_dom_sf"/>
</dbReference>
<sequence>MYSIILKSINNNEEQEIELPVLPEKIEVRESSNNKNFNLQNIGEITIINKIKAPTLKISSIFPSHRGPYVTSIDFKEPSEYIKLIQKWRDGDKENNFQKYPFELVISGSAFPLRWVCTIENFTYSESAGSVGDIEYSIEFKKYRKYELKIATVDDLHGTLKNTREEQKSTPKSYTVKSGDTLYGICKKLLGDGNKYKEIASKNNIKNPNLIFPGQVLQL</sequence>